<evidence type="ECO:0000256" key="1">
    <source>
        <dbReference type="ARBA" id="ARBA00004653"/>
    </source>
</evidence>
<dbReference type="STRING" id="5217.A0A4Q1BEV5"/>
<dbReference type="OrthoDB" id="542931at2759"/>
<gene>
    <name evidence="10" type="ORF">M231_06859</name>
</gene>
<protein>
    <recommendedName>
        <fullName evidence="12">Protein SYS1</fullName>
    </recommendedName>
</protein>
<dbReference type="InParanoid" id="A0A4Q1BEV5"/>
<keyword evidence="6 9" id="KW-1133">Transmembrane helix</keyword>
<evidence type="ECO:0000256" key="6">
    <source>
        <dbReference type="ARBA" id="ARBA00022989"/>
    </source>
</evidence>
<evidence type="ECO:0008006" key="12">
    <source>
        <dbReference type="Google" id="ProtNLM"/>
    </source>
</evidence>
<evidence type="ECO:0000256" key="9">
    <source>
        <dbReference type="SAM" id="Phobius"/>
    </source>
</evidence>
<dbReference type="AlphaFoldDB" id="A0A4Q1BEV5"/>
<keyword evidence="7" id="KW-0333">Golgi apparatus</keyword>
<evidence type="ECO:0000256" key="4">
    <source>
        <dbReference type="ARBA" id="ARBA00022692"/>
    </source>
</evidence>
<organism evidence="10 11">
    <name type="scientific">Tremella mesenterica</name>
    <name type="common">Jelly fungus</name>
    <dbReference type="NCBI Taxonomy" id="5217"/>
    <lineage>
        <taxon>Eukaryota</taxon>
        <taxon>Fungi</taxon>
        <taxon>Dikarya</taxon>
        <taxon>Basidiomycota</taxon>
        <taxon>Agaricomycotina</taxon>
        <taxon>Tremellomycetes</taxon>
        <taxon>Tremellales</taxon>
        <taxon>Tremellaceae</taxon>
        <taxon>Tremella</taxon>
    </lineage>
</organism>
<feature type="transmembrane region" description="Helical" evidence="9">
    <location>
        <begin position="170"/>
        <end position="192"/>
    </location>
</feature>
<keyword evidence="8 9" id="KW-0472">Membrane</keyword>
<comment type="subcellular location">
    <subcellularLocation>
        <location evidence="1">Golgi apparatus membrane</location>
        <topology evidence="1">Multi-pass membrane protein</topology>
    </subcellularLocation>
</comment>
<evidence type="ECO:0000256" key="3">
    <source>
        <dbReference type="ARBA" id="ARBA00022448"/>
    </source>
</evidence>
<feature type="transmembrane region" description="Helical" evidence="9">
    <location>
        <begin position="117"/>
        <end position="137"/>
    </location>
</feature>
<dbReference type="GO" id="GO:0034067">
    <property type="term" value="P:protein localization to Golgi apparatus"/>
    <property type="evidence" value="ECO:0007669"/>
    <property type="project" value="TreeGrafter"/>
</dbReference>
<dbReference type="GO" id="GO:0005802">
    <property type="term" value="C:trans-Golgi network"/>
    <property type="evidence" value="ECO:0007669"/>
    <property type="project" value="TreeGrafter"/>
</dbReference>
<comment type="caution">
    <text evidence="10">The sequence shown here is derived from an EMBL/GenBank/DDBJ whole genome shotgun (WGS) entry which is preliminary data.</text>
</comment>
<dbReference type="GO" id="GO:0000139">
    <property type="term" value="C:Golgi membrane"/>
    <property type="evidence" value="ECO:0007669"/>
    <property type="project" value="UniProtKB-SubCell"/>
</dbReference>
<dbReference type="Proteomes" id="UP000289152">
    <property type="component" value="Unassembled WGS sequence"/>
</dbReference>
<dbReference type="GO" id="GO:0006895">
    <property type="term" value="P:Golgi to endosome transport"/>
    <property type="evidence" value="ECO:0007669"/>
    <property type="project" value="TreeGrafter"/>
</dbReference>
<dbReference type="GO" id="GO:0043001">
    <property type="term" value="P:Golgi to plasma membrane protein transport"/>
    <property type="evidence" value="ECO:0007669"/>
    <property type="project" value="TreeGrafter"/>
</dbReference>
<dbReference type="EMBL" id="SDIL01000117">
    <property type="protein sequence ID" value="RXK35895.1"/>
    <property type="molecule type" value="Genomic_DNA"/>
</dbReference>
<dbReference type="InterPro" id="IPR019185">
    <property type="entry name" value="Integral_membrane_SYS1-rel"/>
</dbReference>
<keyword evidence="11" id="KW-1185">Reference proteome</keyword>
<evidence type="ECO:0000313" key="11">
    <source>
        <dbReference type="Proteomes" id="UP000289152"/>
    </source>
</evidence>
<sequence>MKTIRVQGWDPVMLICQIVSMQTLHYLTLALLIPPLLATFTSPDTLAYSGGPTTVSHLMDWREMSSKPTVSTTLEGGWNSLRGAWSGGKQIGTVENDEIQEDGMEILDFGLDDTRGWMIGIAWMIACCIDIIPLYYLIRRPTYILDFSLTLNFVHLILTTYYAKSFPASIFYWAVQALGALVMIVIAEQLCIKREMSTDLSMDYEHLESGEVIELNDR</sequence>
<evidence type="ECO:0000313" key="10">
    <source>
        <dbReference type="EMBL" id="RXK35895.1"/>
    </source>
</evidence>
<keyword evidence="3" id="KW-0813">Transport</keyword>
<evidence type="ECO:0000256" key="5">
    <source>
        <dbReference type="ARBA" id="ARBA00022927"/>
    </source>
</evidence>
<dbReference type="PANTHER" id="PTHR12952:SF0">
    <property type="entry name" value="PROTEIN SYS1 HOMOLOG"/>
    <property type="match status" value="1"/>
</dbReference>
<name>A0A4Q1BEV5_TREME</name>
<keyword evidence="5" id="KW-0653">Protein transport</keyword>
<feature type="transmembrane region" description="Helical" evidence="9">
    <location>
        <begin position="144"/>
        <end position="164"/>
    </location>
</feature>
<evidence type="ECO:0000256" key="7">
    <source>
        <dbReference type="ARBA" id="ARBA00023034"/>
    </source>
</evidence>
<evidence type="ECO:0000256" key="8">
    <source>
        <dbReference type="ARBA" id="ARBA00023136"/>
    </source>
</evidence>
<accession>A0A4Q1BEV5</accession>
<dbReference type="GO" id="GO:0005829">
    <property type="term" value="C:cytosol"/>
    <property type="evidence" value="ECO:0007669"/>
    <property type="project" value="GOC"/>
</dbReference>
<feature type="transmembrane region" description="Helical" evidence="9">
    <location>
        <begin position="12"/>
        <end position="33"/>
    </location>
</feature>
<keyword evidence="4 9" id="KW-0812">Transmembrane</keyword>
<dbReference type="VEuPathDB" id="FungiDB:TREMEDRAFT_62730"/>
<evidence type="ECO:0000256" key="2">
    <source>
        <dbReference type="ARBA" id="ARBA00008160"/>
    </source>
</evidence>
<reference evidence="10 11" key="1">
    <citation type="submission" date="2016-06" db="EMBL/GenBank/DDBJ databases">
        <title>Evolution of pathogenesis and genome organization in the Tremellales.</title>
        <authorList>
            <person name="Cuomo C."/>
            <person name="Litvintseva A."/>
            <person name="Heitman J."/>
            <person name="Chen Y."/>
            <person name="Sun S."/>
            <person name="Springer D."/>
            <person name="Dromer F."/>
            <person name="Young S."/>
            <person name="Zeng Q."/>
            <person name="Chapman S."/>
            <person name="Gujja S."/>
            <person name="Saif S."/>
            <person name="Birren B."/>
        </authorList>
    </citation>
    <scope>NUCLEOTIDE SEQUENCE [LARGE SCALE GENOMIC DNA]</scope>
    <source>
        <strain evidence="10 11">ATCC 28783</strain>
    </source>
</reference>
<comment type="similarity">
    <text evidence="2">Belongs to the SYS1 family.</text>
</comment>
<proteinExistence type="inferred from homology"/>
<dbReference type="Pfam" id="PF09801">
    <property type="entry name" value="SYS1"/>
    <property type="match status" value="2"/>
</dbReference>
<dbReference type="PANTHER" id="PTHR12952">
    <property type="entry name" value="SYS1"/>
    <property type="match status" value="1"/>
</dbReference>